<organism evidence="4 5">
    <name type="scientific">Leifsonia aquatica</name>
    <name type="common">Corynebacterium aquaticum</name>
    <dbReference type="NCBI Taxonomy" id="144185"/>
    <lineage>
        <taxon>Bacteria</taxon>
        <taxon>Bacillati</taxon>
        <taxon>Actinomycetota</taxon>
        <taxon>Actinomycetes</taxon>
        <taxon>Micrococcales</taxon>
        <taxon>Microbacteriaceae</taxon>
        <taxon>Leifsonia</taxon>
    </lineage>
</organism>
<dbReference type="SUPFAM" id="SSF56112">
    <property type="entry name" value="Protein kinase-like (PK-like)"/>
    <property type="match status" value="1"/>
</dbReference>
<dbReference type="CDD" id="cd05121">
    <property type="entry name" value="ABC1_ADCK3-like"/>
    <property type="match status" value="1"/>
</dbReference>
<evidence type="ECO:0000259" key="3">
    <source>
        <dbReference type="Pfam" id="PF03109"/>
    </source>
</evidence>
<evidence type="ECO:0000313" key="4">
    <source>
        <dbReference type="EMBL" id="MBB2969265.1"/>
    </source>
</evidence>
<evidence type="ECO:0000256" key="1">
    <source>
        <dbReference type="ARBA" id="ARBA00009670"/>
    </source>
</evidence>
<dbReference type="AlphaFoldDB" id="A0A7W4UZT9"/>
<dbReference type="PANTHER" id="PTHR10566:SF113">
    <property type="entry name" value="PROTEIN ACTIVITY OF BC1 COMPLEX KINASE 7, CHLOROPLASTIC"/>
    <property type="match status" value="1"/>
</dbReference>
<keyword evidence="2" id="KW-1133">Transmembrane helix</keyword>
<keyword evidence="2" id="KW-0812">Transmembrane</keyword>
<evidence type="ECO:0000313" key="5">
    <source>
        <dbReference type="Proteomes" id="UP000538196"/>
    </source>
</evidence>
<keyword evidence="4" id="KW-0830">Ubiquinone</keyword>
<dbReference type="Pfam" id="PF03109">
    <property type="entry name" value="ABC1"/>
    <property type="match status" value="1"/>
</dbReference>
<dbReference type="EMBL" id="JACHVP010000006">
    <property type="protein sequence ID" value="MBB2969265.1"/>
    <property type="molecule type" value="Genomic_DNA"/>
</dbReference>
<comment type="caution">
    <text evidence="4">The sequence shown here is derived from an EMBL/GenBank/DDBJ whole genome shotgun (WGS) entry which is preliminary data.</text>
</comment>
<keyword evidence="5" id="KW-1185">Reference proteome</keyword>
<dbReference type="InterPro" id="IPR004147">
    <property type="entry name" value="ABC1_dom"/>
</dbReference>
<dbReference type="Proteomes" id="UP000538196">
    <property type="component" value="Unassembled WGS sequence"/>
</dbReference>
<dbReference type="InterPro" id="IPR011009">
    <property type="entry name" value="Kinase-like_dom_sf"/>
</dbReference>
<dbReference type="PANTHER" id="PTHR10566">
    <property type="entry name" value="CHAPERONE-ACTIVITY OF BC1 COMPLEX CABC1 -RELATED"/>
    <property type="match status" value="1"/>
</dbReference>
<accession>A0A7W4UZT9</accession>
<feature type="domain" description="ABC1 atypical kinase-like" evidence="3">
    <location>
        <begin position="96"/>
        <end position="339"/>
    </location>
</feature>
<dbReference type="RefSeq" id="WP_246397621.1">
    <property type="nucleotide sequence ID" value="NZ_JACHVP010000006.1"/>
</dbReference>
<reference evidence="4 5" key="1">
    <citation type="submission" date="2020-08" db="EMBL/GenBank/DDBJ databases">
        <title>Sequencing the genomes of 1000 actinobacteria strains.</title>
        <authorList>
            <person name="Klenk H.-P."/>
        </authorList>
    </citation>
    <scope>NUCLEOTIDE SEQUENCE [LARGE SCALE GENOMIC DNA]</scope>
    <source>
        <strain evidence="4 5">DSM 20146</strain>
    </source>
</reference>
<keyword evidence="2" id="KW-0472">Membrane</keyword>
<protein>
    <submittedName>
        <fullName evidence="4">Ubiquinone biosynthesis protein</fullName>
    </submittedName>
</protein>
<comment type="similarity">
    <text evidence="1">Belongs to the protein kinase superfamily. ADCK protein kinase family.</text>
</comment>
<evidence type="ECO:0000256" key="2">
    <source>
        <dbReference type="SAM" id="Phobius"/>
    </source>
</evidence>
<feature type="transmembrane region" description="Helical" evidence="2">
    <location>
        <begin position="530"/>
        <end position="548"/>
    </location>
</feature>
<name>A0A7W4UZT9_LEIAQ</name>
<dbReference type="InterPro" id="IPR050154">
    <property type="entry name" value="UbiB_kinase"/>
</dbReference>
<proteinExistence type="inferred from homology"/>
<sequence>MTAGLLMTPSRNRYRLIASVLERHGLGLLVGALGLQSWVPFNRGILGHERRDDPYTNPEHLRLALEDLGPTFIKLGQLLSTRTDLLPSAYTQELVKLQDAAPPVRWEEIGAVIQEELGAPAEELFETFDTEPLAAASIGQAHAATLHGGTQVVVKVRRPGAVAQIAEDLEILQNLAHRLDRRWEGAQQYNIPGLVEEFSRTLRAELDYLQEGRNAERFAANFEGSSDVQIPRIFWETTTSRVLTLERMRGIRIDDVEALDADHIDRHQLARRGSDNILRMVFEHQFFHADPHPGNMFVQPDGSIALIDFGMVGSLGARVADQLARVLRSFAEGDSDEMTDAVIDLSVTKSFLDRQGLRDSLALLIAGFRGHTLAEANLTHFLTRLLGLLREHHLQLPQETALLFKVLMIAQGVATRLDPQFDMIQAINPFVERFARRQFSLSVLGRRLAESSSDVGAVLLELPATLRNLRRVLDAGGFEVHLRARELEPLVRRSERIGNRLVAGLIAAALINGISGLASGPAEWRQRRAAMIGTGAGLLSALAGYLLWTARRGR</sequence>
<gene>
    <name evidence="4" type="ORF">FHX33_004048</name>
</gene>